<dbReference type="Proteomes" id="UP000305792">
    <property type="component" value="Unassembled WGS sequence"/>
</dbReference>
<evidence type="ECO:0000256" key="5">
    <source>
        <dbReference type="ARBA" id="ARBA00022898"/>
    </source>
</evidence>
<evidence type="ECO:0000259" key="9">
    <source>
        <dbReference type="Pfam" id="PF00266"/>
    </source>
</evidence>
<dbReference type="EMBL" id="STGX01000017">
    <property type="protein sequence ID" value="THV24590.1"/>
    <property type="molecule type" value="Genomic_DNA"/>
</dbReference>
<keyword evidence="7" id="KW-0411">Iron-sulfur</keyword>
<dbReference type="Gene3D" id="3.40.640.10">
    <property type="entry name" value="Type I PLP-dependent aspartate aminotransferase-like (Major domain)"/>
    <property type="match status" value="1"/>
</dbReference>
<keyword evidence="11" id="KW-1185">Reference proteome</keyword>
<sequence length="399" mass="41507">MTARAYCLARASGRKGLGSAPEVFYIGSVSETYFDGATAQPPHPAARDAYAAALSEGWAGPGRLYTLGRRSRMLLEAARQSAASSLGVDPDEVVFTSGGTQAVHAGVLGVIAARSAPGPLVHSAVEHSSVLHAAEWHASRGGSVVTAPVDRAGRVDADPLAGVEDASVLVVQSANHEVGTRQPISAIAANAGGVPLVCDAAASLPWETVPEGWSVLAASARKWGGPSGTGLLVVRRGVRWRNPFPGEDSSVREAVGEVDVPAAVAAAASLRAVVAEREALSARMRVLTARIREHIAETVPEVELPGDPVDRLPHIVTFSCLGVDGEVLLTELNRAGFAVSSGSACASTRLRPSHVLQAMGVLSHGNVRVSLHRESTEAEVERFLEALPGIVEGIRRLSR</sequence>
<dbReference type="SUPFAM" id="SSF53383">
    <property type="entry name" value="PLP-dependent transferases"/>
    <property type="match status" value="1"/>
</dbReference>
<accession>A0A4S8P3K1</accession>
<evidence type="ECO:0000256" key="1">
    <source>
        <dbReference type="ARBA" id="ARBA00001933"/>
    </source>
</evidence>
<keyword evidence="4" id="KW-0479">Metal-binding</keyword>
<dbReference type="PANTHER" id="PTHR11601:SF34">
    <property type="entry name" value="CYSTEINE DESULFURASE"/>
    <property type="match status" value="1"/>
</dbReference>
<evidence type="ECO:0000256" key="3">
    <source>
        <dbReference type="ARBA" id="ARBA00022679"/>
    </source>
</evidence>
<evidence type="ECO:0000256" key="6">
    <source>
        <dbReference type="ARBA" id="ARBA00023004"/>
    </source>
</evidence>
<dbReference type="Gene3D" id="3.90.1150.10">
    <property type="entry name" value="Aspartate Aminotransferase, domain 1"/>
    <property type="match status" value="1"/>
</dbReference>
<dbReference type="PANTHER" id="PTHR11601">
    <property type="entry name" value="CYSTEINE DESULFURYLASE FAMILY MEMBER"/>
    <property type="match status" value="1"/>
</dbReference>
<feature type="domain" description="Aminotransferase class V" evidence="9">
    <location>
        <begin position="33"/>
        <end position="383"/>
    </location>
</feature>
<dbReference type="PIRSF" id="PIRSF005572">
    <property type="entry name" value="NifS"/>
    <property type="match status" value="1"/>
</dbReference>
<dbReference type="InterPro" id="IPR015422">
    <property type="entry name" value="PyrdxlP-dep_Trfase_small"/>
</dbReference>
<keyword evidence="3 10" id="KW-0808">Transferase</keyword>
<evidence type="ECO:0000256" key="8">
    <source>
        <dbReference type="ARBA" id="ARBA00050776"/>
    </source>
</evidence>
<dbReference type="GO" id="GO:0051536">
    <property type="term" value="F:iron-sulfur cluster binding"/>
    <property type="evidence" value="ECO:0007669"/>
    <property type="project" value="UniProtKB-KW"/>
</dbReference>
<keyword evidence="10" id="KW-0032">Aminotransferase</keyword>
<dbReference type="GO" id="GO:0008483">
    <property type="term" value="F:transaminase activity"/>
    <property type="evidence" value="ECO:0007669"/>
    <property type="project" value="UniProtKB-KW"/>
</dbReference>
<evidence type="ECO:0000256" key="2">
    <source>
        <dbReference type="ARBA" id="ARBA00006490"/>
    </source>
</evidence>
<dbReference type="GO" id="GO:0031071">
    <property type="term" value="F:cysteine desulfurase activity"/>
    <property type="evidence" value="ECO:0007669"/>
    <property type="project" value="UniProtKB-EC"/>
</dbReference>
<comment type="catalytic activity">
    <reaction evidence="8">
        <text>(sulfur carrier)-H + L-cysteine = (sulfur carrier)-SH + L-alanine</text>
        <dbReference type="Rhea" id="RHEA:43892"/>
        <dbReference type="Rhea" id="RHEA-COMP:14737"/>
        <dbReference type="Rhea" id="RHEA-COMP:14739"/>
        <dbReference type="ChEBI" id="CHEBI:29917"/>
        <dbReference type="ChEBI" id="CHEBI:35235"/>
        <dbReference type="ChEBI" id="CHEBI:57972"/>
        <dbReference type="ChEBI" id="CHEBI:64428"/>
        <dbReference type="EC" id="2.8.1.7"/>
    </reaction>
</comment>
<dbReference type="OrthoDB" id="9808002at2"/>
<keyword evidence="6" id="KW-0408">Iron</keyword>
<evidence type="ECO:0000313" key="11">
    <source>
        <dbReference type="Proteomes" id="UP000305792"/>
    </source>
</evidence>
<gene>
    <name evidence="10" type="ORF">E9998_20520</name>
</gene>
<comment type="caution">
    <text evidence="10">The sequence shown here is derived from an EMBL/GenBank/DDBJ whole genome shotgun (WGS) entry which is preliminary data.</text>
</comment>
<protein>
    <submittedName>
        <fullName evidence="10">Aminotransferase class V-fold PLP-dependent enzyme</fullName>
    </submittedName>
</protein>
<dbReference type="GO" id="GO:0046872">
    <property type="term" value="F:metal ion binding"/>
    <property type="evidence" value="ECO:0007669"/>
    <property type="project" value="UniProtKB-KW"/>
</dbReference>
<dbReference type="InterPro" id="IPR015424">
    <property type="entry name" value="PyrdxlP-dep_Trfase"/>
</dbReference>
<evidence type="ECO:0000256" key="7">
    <source>
        <dbReference type="ARBA" id="ARBA00023014"/>
    </source>
</evidence>
<reference evidence="10 11" key="1">
    <citation type="journal article" date="2018" name="Int. J. Syst. Evol. Microbiol.">
        <title>Glycomyces paridis sp. nov., isolated from the medicinal plant Paris polyphylla.</title>
        <authorList>
            <person name="Fang X.M."/>
            <person name="Bai J.L."/>
            <person name="Su J."/>
            <person name="Zhao L.L."/>
            <person name="Liu H.Y."/>
            <person name="Ma B.P."/>
            <person name="Zhang Y.Q."/>
            <person name="Yu L.Y."/>
        </authorList>
    </citation>
    <scope>NUCLEOTIDE SEQUENCE [LARGE SCALE GENOMIC DNA]</scope>
    <source>
        <strain evidence="10 11">CPCC 204357</strain>
    </source>
</reference>
<dbReference type="InterPro" id="IPR015421">
    <property type="entry name" value="PyrdxlP-dep_Trfase_major"/>
</dbReference>
<proteinExistence type="inferred from homology"/>
<dbReference type="InterPro" id="IPR016454">
    <property type="entry name" value="Cysteine_dSase"/>
</dbReference>
<evidence type="ECO:0000256" key="4">
    <source>
        <dbReference type="ARBA" id="ARBA00022723"/>
    </source>
</evidence>
<dbReference type="InterPro" id="IPR000192">
    <property type="entry name" value="Aminotrans_V_dom"/>
</dbReference>
<comment type="cofactor">
    <cofactor evidence="1">
        <name>pyridoxal 5'-phosphate</name>
        <dbReference type="ChEBI" id="CHEBI:597326"/>
    </cofactor>
</comment>
<keyword evidence="5" id="KW-0663">Pyridoxal phosphate</keyword>
<comment type="similarity">
    <text evidence="2">Belongs to the class-V pyridoxal-phosphate-dependent aminotransferase family. NifS/IscS subfamily.</text>
</comment>
<organism evidence="10 11">
    <name type="scientific">Glycomyces paridis</name>
    <dbReference type="NCBI Taxonomy" id="2126555"/>
    <lineage>
        <taxon>Bacteria</taxon>
        <taxon>Bacillati</taxon>
        <taxon>Actinomycetota</taxon>
        <taxon>Actinomycetes</taxon>
        <taxon>Glycomycetales</taxon>
        <taxon>Glycomycetaceae</taxon>
        <taxon>Glycomyces</taxon>
    </lineage>
</organism>
<name>A0A4S8P3K1_9ACTN</name>
<dbReference type="Pfam" id="PF00266">
    <property type="entry name" value="Aminotran_5"/>
    <property type="match status" value="1"/>
</dbReference>
<dbReference type="AlphaFoldDB" id="A0A4S8P3K1"/>
<evidence type="ECO:0000313" key="10">
    <source>
        <dbReference type="EMBL" id="THV24590.1"/>
    </source>
</evidence>